<proteinExistence type="predicted"/>
<dbReference type="AlphaFoldDB" id="A0A426Y349"/>
<dbReference type="Proteomes" id="UP000287651">
    <property type="component" value="Unassembled WGS sequence"/>
</dbReference>
<sequence>SLTSGSSIHPHLSEINGANKASRALSTIPFTISSTGPKLSHNTIVQKDMSNKIDICHKHMRNNEIYMCQI</sequence>
<comment type="caution">
    <text evidence="1">The sequence shown here is derived from an EMBL/GenBank/DDBJ whole genome shotgun (WGS) entry which is preliminary data.</text>
</comment>
<gene>
    <name evidence="1" type="ORF">B296_00054633</name>
</gene>
<evidence type="ECO:0000313" key="2">
    <source>
        <dbReference type="Proteomes" id="UP000287651"/>
    </source>
</evidence>
<organism evidence="1 2">
    <name type="scientific">Ensete ventricosum</name>
    <name type="common">Abyssinian banana</name>
    <name type="synonym">Musa ensete</name>
    <dbReference type="NCBI Taxonomy" id="4639"/>
    <lineage>
        <taxon>Eukaryota</taxon>
        <taxon>Viridiplantae</taxon>
        <taxon>Streptophyta</taxon>
        <taxon>Embryophyta</taxon>
        <taxon>Tracheophyta</taxon>
        <taxon>Spermatophyta</taxon>
        <taxon>Magnoliopsida</taxon>
        <taxon>Liliopsida</taxon>
        <taxon>Zingiberales</taxon>
        <taxon>Musaceae</taxon>
        <taxon>Ensete</taxon>
    </lineage>
</organism>
<name>A0A426Y349_ENSVE</name>
<feature type="non-terminal residue" evidence="1">
    <location>
        <position position="1"/>
    </location>
</feature>
<protein>
    <submittedName>
        <fullName evidence="1">Uncharacterized protein</fullName>
    </submittedName>
</protein>
<evidence type="ECO:0000313" key="1">
    <source>
        <dbReference type="EMBL" id="RRT46165.1"/>
    </source>
</evidence>
<dbReference type="EMBL" id="AMZH03015374">
    <property type="protein sequence ID" value="RRT46165.1"/>
    <property type="molecule type" value="Genomic_DNA"/>
</dbReference>
<reference evidence="1 2" key="1">
    <citation type="journal article" date="2014" name="Agronomy (Basel)">
        <title>A Draft Genome Sequence for Ensete ventricosum, the Drought-Tolerant Tree Against Hunger.</title>
        <authorList>
            <person name="Harrison J."/>
            <person name="Moore K.A."/>
            <person name="Paszkiewicz K."/>
            <person name="Jones T."/>
            <person name="Grant M."/>
            <person name="Ambacheew D."/>
            <person name="Muzemil S."/>
            <person name="Studholme D.J."/>
        </authorList>
    </citation>
    <scope>NUCLEOTIDE SEQUENCE [LARGE SCALE GENOMIC DNA]</scope>
</reference>
<accession>A0A426Y349</accession>